<dbReference type="AlphaFoldDB" id="A0A6A5SCU3"/>
<dbReference type="GO" id="GO:0031942">
    <property type="term" value="C:i-AAA complex"/>
    <property type="evidence" value="ECO:0007669"/>
    <property type="project" value="TreeGrafter"/>
</dbReference>
<accession>A0A6A5SCU3</accession>
<dbReference type="InterPro" id="IPR040201">
    <property type="entry name" value="Mrg3-like"/>
</dbReference>
<dbReference type="GO" id="GO:0006515">
    <property type="term" value="P:protein quality control for misfolded or incompletely synthesized proteins"/>
    <property type="evidence" value="ECO:0007669"/>
    <property type="project" value="TreeGrafter"/>
</dbReference>
<keyword evidence="1" id="KW-1133">Transmembrane helix</keyword>
<evidence type="ECO:0000313" key="2">
    <source>
        <dbReference type="EMBL" id="KAF1936276.1"/>
    </source>
</evidence>
<reference evidence="2" key="1">
    <citation type="journal article" date="2020" name="Stud. Mycol.">
        <title>101 Dothideomycetes genomes: a test case for predicting lifestyles and emergence of pathogens.</title>
        <authorList>
            <person name="Haridas S."/>
            <person name="Albert R."/>
            <person name="Binder M."/>
            <person name="Bloem J."/>
            <person name="Labutti K."/>
            <person name="Salamov A."/>
            <person name="Andreopoulos B."/>
            <person name="Baker S."/>
            <person name="Barry K."/>
            <person name="Bills G."/>
            <person name="Bluhm B."/>
            <person name="Cannon C."/>
            <person name="Castanera R."/>
            <person name="Culley D."/>
            <person name="Daum C."/>
            <person name="Ezra D."/>
            <person name="Gonzalez J."/>
            <person name="Henrissat B."/>
            <person name="Kuo A."/>
            <person name="Liang C."/>
            <person name="Lipzen A."/>
            <person name="Lutzoni F."/>
            <person name="Magnuson J."/>
            <person name="Mondo S."/>
            <person name="Nolan M."/>
            <person name="Ohm R."/>
            <person name="Pangilinan J."/>
            <person name="Park H.-J."/>
            <person name="Ramirez L."/>
            <person name="Alfaro M."/>
            <person name="Sun H."/>
            <person name="Tritt A."/>
            <person name="Yoshinaga Y."/>
            <person name="Zwiers L.-H."/>
            <person name="Turgeon B."/>
            <person name="Goodwin S."/>
            <person name="Spatafora J."/>
            <person name="Crous P."/>
            <person name="Grigoriev I."/>
        </authorList>
    </citation>
    <scope>NUCLEOTIDE SEQUENCE</scope>
    <source>
        <strain evidence="2">CBS 161.51</strain>
    </source>
</reference>
<dbReference type="InterPro" id="IPR011990">
    <property type="entry name" value="TPR-like_helical_dom_sf"/>
</dbReference>
<gene>
    <name evidence="2" type="ORF">EJ02DRAFT_459665</name>
</gene>
<dbReference type="Proteomes" id="UP000800038">
    <property type="component" value="Unassembled WGS sequence"/>
</dbReference>
<dbReference type="EMBL" id="ML976199">
    <property type="protein sequence ID" value="KAF1936276.1"/>
    <property type="molecule type" value="Genomic_DNA"/>
</dbReference>
<dbReference type="SUPFAM" id="SSF48452">
    <property type="entry name" value="TPR-like"/>
    <property type="match status" value="1"/>
</dbReference>
<dbReference type="FunFam" id="1.25.40.10:FF:002665">
    <property type="entry name" value="Uncharacterized protein"/>
    <property type="match status" value="1"/>
</dbReference>
<dbReference type="GO" id="GO:0051787">
    <property type="term" value="F:misfolded protein binding"/>
    <property type="evidence" value="ECO:0007669"/>
    <property type="project" value="TreeGrafter"/>
</dbReference>
<proteinExistence type="predicted"/>
<organism evidence="2 3">
    <name type="scientific">Clathrospora elynae</name>
    <dbReference type="NCBI Taxonomy" id="706981"/>
    <lineage>
        <taxon>Eukaryota</taxon>
        <taxon>Fungi</taxon>
        <taxon>Dikarya</taxon>
        <taxon>Ascomycota</taxon>
        <taxon>Pezizomycotina</taxon>
        <taxon>Dothideomycetes</taxon>
        <taxon>Pleosporomycetidae</taxon>
        <taxon>Pleosporales</taxon>
        <taxon>Diademaceae</taxon>
        <taxon>Clathrospora</taxon>
    </lineage>
</organism>
<evidence type="ECO:0000313" key="3">
    <source>
        <dbReference type="Proteomes" id="UP000800038"/>
    </source>
</evidence>
<dbReference type="PANTHER" id="PTHR28142:SF1">
    <property type="entry name" value="MITOCHONDRIAL INNER MEMBRANE I-AAA PROTEASE SUPERCOMPLEX SUBUNIT MGR3-RELATED"/>
    <property type="match status" value="1"/>
</dbReference>
<keyword evidence="1" id="KW-0812">Transmembrane</keyword>
<dbReference type="PANTHER" id="PTHR28142">
    <property type="entry name" value="MITOCHONDRIAL INNER MEMBRANE I-AAA PROTEASE SUPERCOMPLEX SUBUNIT MGR3-RELATED"/>
    <property type="match status" value="1"/>
</dbReference>
<sequence length="429" mass="48400">MFSRTIPRVTPRLGTLARCDVQPSIPRCAKLSAKTWQSAQNQVGRRYRSAMARQFKEQYHKSPVLFPFAIGVITLVSGICVLYIPWYYKNIIIKPYHNFPEPVAKKLRKALFYSRGKWLDIREANKYFRQALALADEVGMDPFSDEIMGVKYTIAALFEDAGYYSLAIDVLEIMRSDCQRWVDEFSDKHWTTGNRSRVKKNMVQINLKLGQLYDTRYVNEPENAEKRLVEAVESALREKQRRETDGVKIGEGPWMTDDEMGGTLEALGTHYEQFDSHYLATPLFVKALELCPPNSCHSVVLMNNISTCLVQQTPPSSADAIALSSAPSDFPVTNTPPRALLIDQARQWAIKALAQAGAIKSPERNEECDMGCAVATHNLGEFFEMEGKVQEARQKYEEAASLAKKIGFAEGQTNARAGLRRVKDLEKAA</sequence>
<dbReference type="OrthoDB" id="10050400at2759"/>
<keyword evidence="3" id="KW-1185">Reference proteome</keyword>
<name>A0A6A5SCU3_9PLEO</name>
<dbReference type="Gene3D" id="1.25.40.10">
    <property type="entry name" value="Tetratricopeptide repeat domain"/>
    <property type="match status" value="1"/>
</dbReference>
<protein>
    <recommendedName>
        <fullName evidence="4">TPR domain-containing protein</fullName>
    </recommendedName>
</protein>
<feature type="transmembrane region" description="Helical" evidence="1">
    <location>
        <begin position="64"/>
        <end position="88"/>
    </location>
</feature>
<evidence type="ECO:0000256" key="1">
    <source>
        <dbReference type="SAM" id="Phobius"/>
    </source>
</evidence>
<dbReference type="CDD" id="cd24145">
    <property type="entry name" value="Mgr3-like"/>
    <property type="match status" value="1"/>
</dbReference>
<keyword evidence="1" id="KW-0472">Membrane</keyword>
<evidence type="ECO:0008006" key="4">
    <source>
        <dbReference type="Google" id="ProtNLM"/>
    </source>
</evidence>